<proteinExistence type="predicted"/>
<dbReference type="EMBL" id="CP071090">
    <property type="protein sequence ID" value="QSQ20968.1"/>
    <property type="molecule type" value="Genomic_DNA"/>
</dbReference>
<dbReference type="Proteomes" id="UP000662747">
    <property type="component" value="Chromosome"/>
</dbReference>
<evidence type="ECO:0000313" key="2">
    <source>
        <dbReference type="Proteomes" id="UP000662747"/>
    </source>
</evidence>
<name>A0ABX7NRA3_9BACT</name>
<evidence type="ECO:0000313" key="1">
    <source>
        <dbReference type="EMBL" id="QSQ20968.1"/>
    </source>
</evidence>
<gene>
    <name evidence="1" type="ORF">JY651_38005</name>
</gene>
<dbReference type="RefSeq" id="WP_206722547.1">
    <property type="nucleotide sequence ID" value="NZ_CP071090.1"/>
</dbReference>
<keyword evidence="2" id="KW-1185">Reference proteome</keyword>
<protein>
    <submittedName>
        <fullName evidence="1">Uncharacterized protein</fullName>
    </submittedName>
</protein>
<reference evidence="1 2" key="1">
    <citation type="submission" date="2021-02" db="EMBL/GenBank/DDBJ databases">
        <title>De Novo genome assembly of isolated myxobacteria.</title>
        <authorList>
            <person name="Stevens D.C."/>
        </authorList>
    </citation>
    <scope>NUCLEOTIDE SEQUENCE [LARGE SCALE GENOMIC DNA]</scope>
    <source>
        <strain evidence="2">SCPEA02</strain>
    </source>
</reference>
<sequence length="50" mass="5648">MSISERRIDRSNDIVRGLAVPAANTEPEPVPDELEWLDGIASFRDSRPRL</sequence>
<accession>A0ABX7NRA3</accession>
<organism evidence="1 2">
    <name type="scientific">Pyxidicoccus parkwayensis</name>
    <dbReference type="NCBI Taxonomy" id="2813578"/>
    <lineage>
        <taxon>Bacteria</taxon>
        <taxon>Pseudomonadati</taxon>
        <taxon>Myxococcota</taxon>
        <taxon>Myxococcia</taxon>
        <taxon>Myxococcales</taxon>
        <taxon>Cystobacterineae</taxon>
        <taxon>Myxococcaceae</taxon>
        <taxon>Pyxidicoccus</taxon>
    </lineage>
</organism>